<gene>
    <name evidence="1" type="ORF">WMY93_015829</name>
</gene>
<dbReference type="PANTHER" id="PTHR35617">
    <property type="entry name" value="PHAGE_INTEGRASE DOMAIN-CONTAINING PROTEIN"/>
    <property type="match status" value="1"/>
</dbReference>
<sequence>MKGARRKLPVVKPLVPLWDLSVVLDALCHHPFEPLEAVALKYVALKTVLLLALTSAKRVSELQSFSVSPTCMQFAPGLSKVHLRPNPAFMPKVEPAYSCPTLEIAAFHPPPFSSPEEQQLHSLCPVRALRVYVDRTAGLRKADQLFVSWASSHMGVFRYRTYARQPVGRRRIPLYGSTDWTSLALRWLRQSWNQGGLAPFEVTVWHRSNLLRKLYLQSGSGPYLP</sequence>
<organism evidence="1 2">
    <name type="scientific">Mugilogobius chulae</name>
    <name type="common">yellowstripe goby</name>
    <dbReference type="NCBI Taxonomy" id="88201"/>
    <lineage>
        <taxon>Eukaryota</taxon>
        <taxon>Metazoa</taxon>
        <taxon>Chordata</taxon>
        <taxon>Craniata</taxon>
        <taxon>Vertebrata</taxon>
        <taxon>Euteleostomi</taxon>
        <taxon>Actinopterygii</taxon>
        <taxon>Neopterygii</taxon>
        <taxon>Teleostei</taxon>
        <taxon>Neoteleostei</taxon>
        <taxon>Acanthomorphata</taxon>
        <taxon>Gobiaria</taxon>
        <taxon>Gobiiformes</taxon>
        <taxon>Gobioidei</taxon>
        <taxon>Gobiidae</taxon>
        <taxon>Gobionellinae</taxon>
        <taxon>Mugilogobius</taxon>
    </lineage>
</organism>
<dbReference type="EMBL" id="JBBPFD010000011">
    <property type="protein sequence ID" value="KAK7907217.1"/>
    <property type="molecule type" value="Genomic_DNA"/>
</dbReference>
<protein>
    <submittedName>
        <fullName evidence="1">Uncharacterized protein</fullName>
    </submittedName>
</protein>
<reference evidence="2" key="1">
    <citation type="submission" date="2024-04" db="EMBL/GenBank/DDBJ databases">
        <title>Salinicola lusitanus LLJ914,a marine bacterium isolated from the Okinawa Trough.</title>
        <authorList>
            <person name="Li J."/>
        </authorList>
    </citation>
    <scope>NUCLEOTIDE SEQUENCE [LARGE SCALE GENOMIC DNA]</scope>
</reference>
<dbReference type="AlphaFoldDB" id="A0AAW0NSB6"/>
<keyword evidence="2" id="KW-1185">Reference proteome</keyword>
<proteinExistence type="predicted"/>
<dbReference type="PANTHER" id="PTHR35617:SF3">
    <property type="entry name" value="CORE-BINDING (CB) DOMAIN-CONTAINING PROTEIN"/>
    <property type="match status" value="1"/>
</dbReference>
<evidence type="ECO:0000313" key="2">
    <source>
        <dbReference type="Proteomes" id="UP001460270"/>
    </source>
</evidence>
<comment type="caution">
    <text evidence="1">The sequence shown here is derived from an EMBL/GenBank/DDBJ whole genome shotgun (WGS) entry which is preliminary data.</text>
</comment>
<evidence type="ECO:0000313" key="1">
    <source>
        <dbReference type="EMBL" id="KAK7907217.1"/>
    </source>
</evidence>
<accession>A0AAW0NSB6</accession>
<name>A0AAW0NSB6_9GOBI</name>
<dbReference type="Proteomes" id="UP001460270">
    <property type="component" value="Unassembled WGS sequence"/>
</dbReference>